<dbReference type="Proteomes" id="UP000214673">
    <property type="component" value="Unassembled WGS sequence"/>
</dbReference>
<dbReference type="AlphaFoldDB" id="A0A212ASW7"/>
<dbReference type="Proteomes" id="UP000196640">
    <property type="component" value="Unassembled WGS sequence"/>
</dbReference>
<keyword evidence="1" id="KW-0812">Transmembrane</keyword>
<organism evidence="3 4">
    <name type="scientific">Haematobacter missouriensis</name>
    <dbReference type="NCBI Taxonomy" id="366616"/>
    <lineage>
        <taxon>Bacteria</taxon>
        <taxon>Pseudomonadati</taxon>
        <taxon>Pseudomonadota</taxon>
        <taxon>Alphaproteobacteria</taxon>
        <taxon>Rhodobacterales</taxon>
        <taxon>Paracoccaceae</taxon>
        <taxon>Haematobacter</taxon>
    </lineage>
</organism>
<keyword evidence="5" id="KW-1185">Reference proteome</keyword>
<keyword evidence="1" id="KW-1133">Transmembrane helix</keyword>
<dbReference type="Pfam" id="PF20044">
    <property type="entry name" value="DUF6446"/>
    <property type="match status" value="1"/>
</dbReference>
<dbReference type="STRING" id="366616.CG51_05650"/>
<dbReference type="EMBL" id="NIPV01000037">
    <property type="protein sequence ID" value="OWJ75374.1"/>
    <property type="molecule type" value="Genomic_DNA"/>
</dbReference>
<keyword evidence="3" id="KW-0418">Kinase</keyword>
<feature type="transmembrane region" description="Helical" evidence="1">
    <location>
        <begin position="21"/>
        <end position="41"/>
    </location>
</feature>
<evidence type="ECO:0000256" key="1">
    <source>
        <dbReference type="SAM" id="Phobius"/>
    </source>
</evidence>
<sequence>MRRCLCHHRGGWGRGSGVNGRLVGGILIGAALLAGIAIYWLQVYAFYRDVPEAEAALTLTDRDGQVEPLVVGDFRAIDASSSPIRFRACFRTRLTAQEVERFAPYPGAEPLIAPRWFDCFDASAIGAALASGAAKAFLGAAHPEGYDRVIALYPDGRAYAWQQINPTFARETDARPAP</sequence>
<evidence type="ECO:0000313" key="2">
    <source>
        <dbReference type="EMBL" id="OWJ75374.1"/>
    </source>
</evidence>
<keyword evidence="3" id="KW-0808">Transferase</keyword>
<gene>
    <name evidence="3" type="ORF">CDV52_07875</name>
    <name evidence="2" type="ORF">CDV53_10610</name>
</gene>
<reference evidence="4 5" key="1">
    <citation type="submission" date="2016-11" db="EMBL/GenBank/DDBJ databases">
        <title>Comparison of Traditional DNA-DNA Hybridization with In Silico Genomic Analysis.</title>
        <authorList>
            <person name="Nicholson A.C."/>
            <person name="Sammons S."/>
            <person name="Humrighouse B.W."/>
            <person name="Graziano J."/>
            <person name="Lasker B."/>
            <person name="Whitney A.M."/>
            <person name="Mcquiston J.R."/>
        </authorList>
    </citation>
    <scope>NUCLEOTIDE SEQUENCE [LARGE SCALE GENOMIC DNA]</scope>
    <source>
        <strain evidence="2 5">H1892</strain>
        <strain evidence="3 4">H2381</strain>
    </source>
</reference>
<evidence type="ECO:0000313" key="5">
    <source>
        <dbReference type="Proteomes" id="UP000214673"/>
    </source>
</evidence>
<dbReference type="OrthoDB" id="7819947at2"/>
<protein>
    <submittedName>
        <fullName evidence="3">Histidine kinase</fullName>
    </submittedName>
</protein>
<dbReference type="InterPro" id="IPR045616">
    <property type="entry name" value="DUF6446"/>
</dbReference>
<dbReference type="EMBL" id="NIPX01000007">
    <property type="protein sequence ID" value="OWJ84588.1"/>
    <property type="molecule type" value="Genomic_DNA"/>
</dbReference>
<dbReference type="GO" id="GO:0016301">
    <property type="term" value="F:kinase activity"/>
    <property type="evidence" value="ECO:0007669"/>
    <property type="project" value="UniProtKB-KW"/>
</dbReference>
<keyword evidence="1" id="KW-0472">Membrane</keyword>
<evidence type="ECO:0000313" key="4">
    <source>
        <dbReference type="Proteomes" id="UP000196640"/>
    </source>
</evidence>
<proteinExistence type="predicted"/>
<name>A0A212ASW7_9RHOB</name>
<accession>A0A212ASW7</accession>
<comment type="caution">
    <text evidence="3">The sequence shown here is derived from an EMBL/GenBank/DDBJ whole genome shotgun (WGS) entry which is preliminary data.</text>
</comment>
<evidence type="ECO:0000313" key="3">
    <source>
        <dbReference type="EMBL" id="OWJ84588.1"/>
    </source>
</evidence>